<gene>
    <name evidence="3" type="ORF">ACFQ21_12175</name>
</gene>
<feature type="domain" description="Activator of Hsp90 ATPase homologue 1/2-like C-terminal" evidence="2">
    <location>
        <begin position="23"/>
        <end position="170"/>
    </location>
</feature>
<dbReference type="Gene3D" id="3.30.530.20">
    <property type="match status" value="1"/>
</dbReference>
<evidence type="ECO:0000313" key="4">
    <source>
        <dbReference type="Proteomes" id="UP001597112"/>
    </source>
</evidence>
<dbReference type="RefSeq" id="WP_377579359.1">
    <property type="nucleotide sequence ID" value="NZ_JBHTKA010000003.1"/>
</dbReference>
<dbReference type="SUPFAM" id="SSF55961">
    <property type="entry name" value="Bet v1-like"/>
    <property type="match status" value="1"/>
</dbReference>
<reference evidence="4" key="1">
    <citation type="journal article" date="2019" name="Int. J. Syst. Evol. Microbiol.">
        <title>The Global Catalogue of Microorganisms (GCM) 10K type strain sequencing project: providing services to taxonomists for standard genome sequencing and annotation.</title>
        <authorList>
            <consortium name="The Broad Institute Genomics Platform"/>
            <consortium name="The Broad Institute Genome Sequencing Center for Infectious Disease"/>
            <person name="Wu L."/>
            <person name="Ma J."/>
        </authorList>
    </citation>
    <scope>NUCLEOTIDE SEQUENCE [LARGE SCALE GENOMIC DNA]</scope>
    <source>
        <strain evidence="4">CCUG 58938</strain>
    </source>
</reference>
<proteinExistence type="inferred from homology"/>
<dbReference type="EMBL" id="JBHTKA010000003">
    <property type="protein sequence ID" value="MFD1000070.1"/>
    <property type="molecule type" value="Genomic_DNA"/>
</dbReference>
<keyword evidence="4" id="KW-1185">Reference proteome</keyword>
<organism evidence="3 4">
    <name type="scientific">Ohtaekwangia kribbensis</name>
    <dbReference type="NCBI Taxonomy" id="688913"/>
    <lineage>
        <taxon>Bacteria</taxon>
        <taxon>Pseudomonadati</taxon>
        <taxon>Bacteroidota</taxon>
        <taxon>Cytophagia</taxon>
        <taxon>Cytophagales</taxon>
        <taxon>Fulvivirgaceae</taxon>
        <taxon>Ohtaekwangia</taxon>
    </lineage>
</organism>
<accession>A0ABW3K241</accession>
<dbReference type="CDD" id="cd07814">
    <property type="entry name" value="SRPBCC_CalC_Aha1-like"/>
    <property type="match status" value="1"/>
</dbReference>
<evidence type="ECO:0000256" key="1">
    <source>
        <dbReference type="ARBA" id="ARBA00006817"/>
    </source>
</evidence>
<dbReference type="Proteomes" id="UP001597112">
    <property type="component" value="Unassembled WGS sequence"/>
</dbReference>
<evidence type="ECO:0000259" key="2">
    <source>
        <dbReference type="Pfam" id="PF08327"/>
    </source>
</evidence>
<dbReference type="InterPro" id="IPR013538">
    <property type="entry name" value="ASHA1/2-like_C"/>
</dbReference>
<protein>
    <submittedName>
        <fullName evidence="3">SRPBCC domain-containing protein</fullName>
    </submittedName>
</protein>
<comment type="similarity">
    <text evidence="1">Belongs to the AHA1 family.</text>
</comment>
<name>A0ABW3K241_9BACT</name>
<evidence type="ECO:0000313" key="3">
    <source>
        <dbReference type="EMBL" id="MFD1000070.1"/>
    </source>
</evidence>
<sequence>MAEKKLANVTEARDFTLERTLHAPRELVFNVFSEAKHLAHWWGPVGFKVVVKKLEFRPGGIFHYCMQSPDRKNDMWGRFTYNEIIAPEKISFINSFSDEEGNITAPPFDEPWPSEIYNQINLIDQGDKTLLTLRAYPLRATEEEHAIFLKGFSSMEQGYGGTFDVLETYLAQTM</sequence>
<dbReference type="Pfam" id="PF08327">
    <property type="entry name" value="AHSA1"/>
    <property type="match status" value="1"/>
</dbReference>
<dbReference type="InterPro" id="IPR023393">
    <property type="entry name" value="START-like_dom_sf"/>
</dbReference>
<comment type="caution">
    <text evidence="3">The sequence shown here is derived from an EMBL/GenBank/DDBJ whole genome shotgun (WGS) entry which is preliminary data.</text>
</comment>